<evidence type="ECO:0000256" key="7">
    <source>
        <dbReference type="ARBA" id="ARBA00022723"/>
    </source>
</evidence>
<evidence type="ECO:0000256" key="9">
    <source>
        <dbReference type="ARBA" id="ARBA00022833"/>
    </source>
</evidence>
<dbReference type="InterPro" id="IPR008915">
    <property type="entry name" value="Peptidase_M50"/>
</dbReference>
<feature type="domain" description="Peptidase M50" evidence="14">
    <location>
        <begin position="16"/>
        <end position="180"/>
    </location>
</feature>
<feature type="transmembrane region" description="Helical" evidence="13">
    <location>
        <begin position="54"/>
        <end position="73"/>
    </location>
</feature>
<proteinExistence type="inferred from homology"/>
<keyword evidence="5 15" id="KW-0645">Protease</keyword>
<comment type="cofactor">
    <cofactor evidence="1">
        <name>Zn(2+)</name>
        <dbReference type="ChEBI" id="CHEBI:29105"/>
    </cofactor>
</comment>
<keyword evidence="9" id="KW-0862">Zinc</keyword>
<feature type="transmembrane region" description="Helical" evidence="13">
    <location>
        <begin position="173"/>
        <end position="191"/>
    </location>
</feature>
<dbReference type="InterPro" id="IPR044537">
    <property type="entry name" value="Rip2-like"/>
</dbReference>
<keyword evidence="16" id="KW-1185">Reference proteome</keyword>
<evidence type="ECO:0000256" key="4">
    <source>
        <dbReference type="ARBA" id="ARBA00022475"/>
    </source>
</evidence>
<evidence type="ECO:0000256" key="8">
    <source>
        <dbReference type="ARBA" id="ARBA00022801"/>
    </source>
</evidence>
<organism evidence="15 16">
    <name type="scientific">Geoalkalibacter halelectricus</name>
    <dbReference type="NCBI Taxonomy" id="2847045"/>
    <lineage>
        <taxon>Bacteria</taxon>
        <taxon>Pseudomonadati</taxon>
        <taxon>Thermodesulfobacteriota</taxon>
        <taxon>Desulfuromonadia</taxon>
        <taxon>Desulfuromonadales</taxon>
        <taxon>Geoalkalibacteraceae</taxon>
        <taxon>Geoalkalibacter</taxon>
    </lineage>
</organism>
<accession>A0ABY5ZKF6</accession>
<gene>
    <name evidence="15" type="ORF">L9S41_12270</name>
</gene>
<keyword evidence="7" id="KW-0479">Metal-binding</keyword>
<evidence type="ECO:0000256" key="5">
    <source>
        <dbReference type="ARBA" id="ARBA00022670"/>
    </source>
</evidence>
<evidence type="ECO:0000256" key="13">
    <source>
        <dbReference type="SAM" id="Phobius"/>
    </source>
</evidence>
<evidence type="ECO:0000256" key="11">
    <source>
        <dbReference type="ARBA" id="ARBA00023049"/>
    </source>
</evidence>
<keyword evidence="12 13" id="KW-0472">Membrane</keyword>
<dbReference type="Pfam" id="PF02163">
    <property type="entry name" value="Peptidase_M50"/>
    <property type="match status" value="1"/>
</dbReference>
<evidence type="ECO:0000256" key="1">
    <source>
        <dbReference type="ARBA" id="ARBA00001947"/>
    </source>
</evidence>
<dbReference type="RefSeq" id="WP_260746810.1">
    <property type="nucleotide sequence ID" value="NZ_CP092109.1"/>
</dbReference>
<name>A0ABY5ZKF6_9BACT</name>
<keyword evidence="11" id="KW-0482">Metalloprotease</keyword>
<evidence type="ECO:0000313" key="16">
    <source>
        <dbReference type="Proteomes" id="UP001060414"/>
    </source>
</evidence>
<evidence type="ECO:0000256" key="3">
    <source>
        <dbReference type="ARBA" id="ARBA00007931"/>
    </source>
</evidence>
<keyword evidence="10 13" id="KW-1133">Transmembrane helix</keyword>
<dbReference type="InterPro" id="IPR052348">
    <property type="entry name" value="Metallopeptidase_M50B"/>
</dbReference>
<keyword evidence="4" id="KW-1003">Cell membrane</keyword>
<evidence type="ECO:0000256" key="10">
    <source>
        <dbReference type="ARBA" id="ARBA00022989"/>
    </source>
</evidence>
<evidence type="ECO:0000256" key="12">
    <source>
        <dbReference type="ARBA" id="ARBA00023136"/>
    </source>
</evidence>
<evidence type="ECO:0000256" key="2">
    <source>
        <dbReference type="ARBA" id="ARBA00004651"/>
    </source>
</evidence>
<dbReference type="PANTHER" id="PTHR35864:SF1">
    <property type="entry name" value="ZINC METALLOPROTEASE YWHC-RELATED"/>
    <property type="match status" value="1"/>
</dbReference>
<dbReference type="GO" id="GO:0006508">
    <property type="term" value="P:proteolysis"/>
    <property type="evidence" value="ECO:0007669"/>
    <property type="project" value="UniProtKB-KW"/>
</dbReference>
<evidence type="ECO:0000313" key="15">
    <source>
        <dbReference type="EMBL" id="UWZ78457.1"/>
    </source>
</evidence>
<dbReference type="GO" id="GO:0008233">
    <property type="term" value="F:peptidase activity"/>
    <property type="evidence" value="ECO:0007669"/>
    <property type="project" value="UniProtKB-KW"/>
</dbReference>
<evidence type="ECO:0000256" key="6">
    <source>
        <dbReference type="ARBA" id="ARBA00022692"/>
    </source>
</evidence>
<sequence length="228" mass="25163">MENILAKLSIMLVPALMAVTIHEVAHGFFADRFGDPTARLLGRLSPNPVKHLDPVGTLALLIFGFGWARPVPVNFHNLRRPKTDMVWVALAGPLANLSLAVVSAVVLHGVILVSEMVSADQKMVFHVLEPLALMAGFSLYINIILAVFNLIPVPPLDGGRVLVGILPERQASLLARIEPFGFILIIFLIFFTDIYRLFLAPIVFAIVSFMAGSQQYMVYRSIEFLFGR</sequence>
<reference evidence="15" key="1">
    <citation type="journal article" date="2022" name="Environ. Microbiol.">
        <title>Geoalkalibacter halelectricus SAP #1 sp. nov. possessing extracellular electron transfer and mineral#reducing capabilities from a haloalkaline environment.</title>
        <authorList>
            <person name="Yadav S."/>
            <person name="Singh R."/>
            <person name="Sundharam S.S."/>
            <person name="Chaudhary S."/>
            <person name="Krishnamurthi S."/>
            <person name="Patil S.A."/>
        </authorList>
    </citation>
    <scope>NUCLEOTIDE SEQUENCE</scope>
    <source>
        <strain evidence="15">SAP-1</strain>
    </source>
</reference>
<feature type="transmembrane region" description="Helical" evidence="13">
    <location>
        <begin position="131"/>
        <end position="152"/>
    </location>
</feature>
<protein>
    <submittedName>
        <fullName evidence="15">Site-2 protease family protein</fullName>
    </submittedName>
</protein>
<dbReference type="CDD" id="cd06158">
    <property type="entry name" value="S2P-M50_like_1"/>
    <property type="match status" value="1"/>
</dbReference>
<feature type="transmembrane region" description="Helical" evidence="13">
    <location>
        <begin position="85"/>
        <end position="111"/>
    </location>
</feature>
<keyword evidence="8" id="KW-0378">Hydrolase</keyword>
<dbReference type="EMBL" id="CP092109">
    <property type="protein sequence ID" value="UWZ78457.1"/>
    <property type="molecule type" value="Genomic_DNA"/>
</dbReference>
<comment type="subcellular location">
    <subcellularLocation>
        <location evidence="2">Cell membrane</location>
        <topology evidence="2">Multi-pass membrane protein</topology>
    </subcellularLocation>
</comment>
<evidence type="ECO:0000259" key="14">
    <source>
        <dbReference type="Pfam" id="PF02163"/>
    </source>
</evidence>
<keyword evidence="6 13" id="KW-0812">Transmembrane</keyword>
<feature type="transmembrane region" description="Helical" evidence="13">
    <location>
        <begin position="197"/>
        <end position="219"/>
    </location>
</feature>
<comment type="similarity">
    <text evidence="3">Belongs to the peptidase M50B family.</text>
</comment>
<dbReference type="Proteomes" id="UP001060414">
    <property type="component" value="Chromosome"/>
</dbReference>
<dbReference type="PANTHER" id="PTHR35864">
    <property type="entry name" value="ZINC METALLOPROTEASE MJ0611-RELATED"/>
    <property type="match status" value="1"/>
</dbReference>